<reference evidence="1 2" key="1">
    <citation type="submission" date="2023-05" db="EMBL/GenBank/DDBJ databases">
        <title>Genome sequence of Pinibacter sp. MAH-24.</title>
        <authorList>
            <person name="Huq M.A."/>
        </authorList>
    </citation>
    <scope>NUCLEOTIDE SEQUENCE [LARGE SCALE GENOMIC DNA]</scope>
    <source>
        <strain evidence="1 2">MAH-24</strain>
    </source>
</reference>
<comment type="caution">
    <text evidence="1">The sequence shown here is derived from an EMBL/GenBank/DDBJ whole genome shotgun (WGS) entry which is preliminary data.</text>
</comment>
<gene>
    <name evidence="1" type="ORF">QJ048_06835</name>
</gene>
<accession>A0ABT6RA91</accession>
<dbReference type="Proteomes" id="UP001226434">
    <property type="component" value="Unassembled WGS sequence"/>
</dbReference>
<proteinExistence type="predicted"/>
<dbReference type="RefSeq" id="WP_282333597.1">
    <property type="nucleotide sequence ID" value="NZ_JASBRG010000003.1"/>
</dbReference>
<name>A0ABT6RA91_9BACT</name>
<organism evidence="1 2">
    <name type="scientific">Pinibacter soli</name>
    <dbReference type="NCBI Taxonomy" id="3044211"/>
    <lineage>
        <taxon>Bacteria</taxon>
        <taxon>Pseudomonadati</taxon>
        <taxon>Bacteroidota</taxon>
        <taxon>Chitinophagia</taxon>
        <taxon>Chitinophagales</taxon>
        <taxon>Chitinophagaceae</taxon>
        <taxon>Pinibacter</taxon>
    </lineage>
</organism>
<dbReference type="EMBL" id="JASBRG010000003">
    <property type="protein sequence ID" value="MDI3319481.1"/>
    <property type="molecule type" value="Genomic_DNA"/>
</dbReference>
<evidence type="ECO:0000313" key="1">
    <source>
        <dbReference type="EMBL" id="MDI3319481.1"/>
    </source>
</evidence>
<keyword evidence="2" id="KW-1185">Reference proteome</keyword>
<protein>
    <submittedName>
        <fullName evidence="1">Uncharacterized protein</fullName>
    </submittedName>
</protein>
<evidence type="ECO:0000313" key="2">
    <source>
        <dbReference type="Proteomes" id="UP001226434"/>
    </source>
</evidence>
<sequence length="346" mass="38818">MGAAIGLKLDWLCLCLNADAHHLNSDHAIFKGPVERVKPTMEMKNTPDGVYHYTTGANIPKQIPMWQVQTVGYESGKCRIGLVSRGNRFTEGPDAEMISSGVCQKDVGAVALGRQGNFFLWGFGANPTQMTDEAKKVFVNAVAYMKQFNGKTPITKKYNEKMATTDDVREVIANASRKSYEEYAKEITAFNEHNKTEKKRLDDKKAAGQALTPEEQESLAYIGNQQPIPEYEVFLKQQMGAYAPQFGTDADAYQKFMTSNFNYLYCDANEFFSYKIDADVQKIGVANHSLQLLDTCVKMIASNKSIRPCIDSAEKIHMGKLCQRTGMEQVAIEEQKQAVLLRNEWI</sequence>